<reference evidence="7" key="1">
    <citation type="journal article" date="2019" name="Int. J. Syst. Evol. Microbiol.">
        <title>The Global Catalogue of Microorganisms (GCM) 10K type strain sequencing project: providing services to taxonomists for standard genome sequencing and annotation.</title>
        <authorList>
            <consortium name="The Broad Institute Genomics Platform"/>
            <consortium name="The Broad Institute Genome Sequencing Center for Infectious Disease"/>
            <person name="Wu L."/>
            <person name="Ma J."/>
        </authorList>
    </citation>
    <scope>NUCLEOTIDE SEQUENCE [LARGE SCALE GENOMIC DNA]</scope>
    <source>
        <strain evidence="7">JCM 30346</strain>
    </source>
</reference>
<evidence type="ECO:0000256" key="4">
    <source>
        <dbReference type="ARBA" id="ARBA00022679"/>
    </source>
</evidence>
<dbReference type="SUPFAM" id="SSF53448">
    <property type="entry name" value="Nucleotide-diphospho-sugar transferases"/>
    <property type="match status" value="1"/>
</dbReference>
<dbReference type="Gene3D" id="3.90.550.10">
    <property type="entry name" value="Spore Coat Polysaccharide Biosynthesis Protein SpsA, Chain A"/>
    <property type="match status" value="1"/>
</dbReference>
<dbReference type="InterPro" id="IPR001173">
    <property type="entry name" value="Glyco_trans_2-like"/>
</dbReference>
<comment type="caution">
    <text evidence="6">The sequence shown here is derived from an EMBL/GenBank/DDBJ whole genome shotgun (WGS) entry which is preliminary data.</text>
</comment>
<dbReference type="PANTHER" id="PTHR43179:SF12">
    <property type="entry name" value="GALACTOFURANOSYLTRANSFERASE GLFT2"/>
    <property type="match status" value="1"/>
</dbReference>
<sequence length="312" mass="34253">MITVVIPTIGRRSLTRTLAALGSDTPTIVVDDRPRFCPELRVPGHVRVLRTGGRGPAAARNAGWRAARTRWVAFLDDDVVPQPGWTRDLVTDLAGLPAEVAGSQGRLIVPLTEGRRPRDAERDTAGLARAGWVTADMAYRRIALERLGGFDERFPRPYRENTDLALRLLRAGYALVKGRRVSHHPARQDSFLTSLRAQKLNADDALMRHLHGPNWQATIGVPPDHLPHHATTTALALLTCALALTAPSHPKATPAALLTCTAWLTLTAKLTWTRLPPPPHTPEDLLRTTLTSLVIPPLACAHRLHGELRARR</sequence>
<keyword evidence="3 6" id="KW-0328">Glycosyltransferase</keyword>
<name>A0ABW1NEE1_9ACTN</name>
<proteinExistence type="inferred from homology"/>
<dbReference type="Pfam" id="PF00535">
    <property type="entry name" value="Glycos_transf_2"/>
    <property type="match status" value="1"/>
</dbReference>
<gene>
    <name evidence="6" type="ORF">ACFP1K_04465</name>
</gene>
<evidence type="ECO:0000259" key="5">
    <source>
        <dbReference type="Pfam" id="PF00535"/>
    </source>
</evidence>
<dbReference type="PANTHER" id="PTHR43179">
    <property type="entry name" value="RHAMNOSYLTRANSFERASE WBBL"/>
    <property type="match status" value="1"/>
</dbReference>
<organism evidence="6 7">
    <name type="scientific">Sphaerisporangium aureirubrum</name>
    <dbReference type="NCBI Taxonomy" id="1544736"/>
    <lineage>
        <taxon>Bacteria</taxon>
        <taxon>Bacillati</taxon>
        <taxon>Actinomycetota</taxon>
        <taxon>Actinomycetes</taxon>
        <taxon>Streptosporangiales</taxon>
        <taxon>Streptosporangiaceae</taxon>
        <taxon>Sphaerisporangium</taxon>
    </lineage>
</organism>
<evidence type="ECO:0000256" key="3">
    <source>
        <dbReference type="ARBA" id="ARBA00022676"/>
    </source>
</evidence>
<dbReference type="GO" id="GO:0016757">
    <property type="term" value="F:glycosyltransferase activity"/>
    <property type="evidence" value="ECO:0007669"/>
    <property type="project" value="UniProtKB-KW"/>
</dbReference>
<accession>A0ABW1NEE1</accession>
<dbReference type="InterPro" id="IPR029044">
    <property type="entry name" value="Nucleotide-diphossugar_trans"/>
</dbReference>
<evidence type="ECO:0000256" key="2">
    <source>
        <dbReference type="ARBA" id="ARBA00006739"/>
    </source>
</evidence>
<evidence type="ECO:0000313" key="6">
    <source>
        <dbReference type="EMBL" id="MFC6080397.1"/>
    </source>
</evidence>
<evidence type="ECO:0000313" key="7">
    <source>
        <dbReference type="Proteomes" id="UP001596137"/>
    </source>
</evidence>
<dbReference type="RefSeq" id="WP_380747170.1">
    <property type="nucleotide sequence ID" value="NZ_JBHSRF010000004.1"/>
</dbReference>
<protein>
    <submittedName>
        <fullName evidence="6">Glycosyltransferase family 2 protein</fullName>
        <ecNumber evidence="6">2.4.-.-</ecNumber>
    </submittedName>
</protein>
<evidence type="ECO:0000256" key="1">
    <source>
        <dbReference type="ARBA" id="ARBA00004776"/>
    </source>
</evidence>
<keyword evidence="4 6" id="KW-0808">Transferase</keyword>
<dbReference type="EMBL" id="JBHSRF010000004">
    <property type="protein sequence ID" value="MFC6080397.1"/>
    <property type="molecule type" value="Genomic_DNA"/>
</dbReference>
<feature type="domain" description="Glycosyltransferase 2-like" evidence="5">
    <location>
        <begin position="4"/>
        <end position="105"/>
    </location>
</feature>
<dbReference type="Proteomes" id="UP001596137">
    <property type="component" value="Unassembled WGS sequence"/>
</dbReference>
<keyword evidence="7" id="KW-1185">Reference proteome</keyword>
<dbReference type="EC" id="2.4.-.-" evidence="6"/>
<comment type="similarity">
    <text evidence="2">Belongs to the glycosyltransferase 2 family.</text>
</comment>
<comment type="pathway">
    <text evidence="1">Cell wall biogenesis; cell wall polysaccharide biosynthesis.</text>
</comment>